<keyword evidence="7" id="KW-0030">Aminoacyl-tRNA synthetase</keyword>
<dbReference type="STRING" id="645134.A0A0L0HKZ6"/>
<dbReference type="Pfam" id="PF01336">
    <property type="entry name" value="tRNA_anti-codon"/>
    <property type="match status" value="1"/>
</dbReference>
<protein>
    <recommendedName>
        <fullName evidence="9">Asparagine--tRNA ligase, mitochondrial</fullName>
        <ecNumber evidence="2">6.1.1.22</ecNumber>
    </recommendedName>
    <alternativeName>
        <fullName evidence="8">Asparaginyl-tRNA synthetase</fullName>
    </alternativeName>
</protein>
<dbReference type="AlphaFoldDB" id="A0A0L0HKZ6"/>
<feature type="domain" description="Aminoacyl-transfer RNA synthetases class-II family profile" evidence="10">
    <location>
        <begin position="163"/>
        <end position="500"/>
    </location>
</feature>
<dbReference type="InParanoid" id="A0A0L0HKZ6"/>
<dbReference type="Gene3D" id="2.40.50.140">
    <property type="entry name" value="Nucleic acid-binding proteins"/>
    <property type="match status" value="1"/>
</dbReference>
<dbReference type="GO" id="GO:0005739">
    <property type="term" value="C:mitochondrion"/>
    <property type="evidence" value="ECO:0007669"/>
    <property type="project" value="TreeGrafter"/>
</dbReference>
<accession>A0A0L0HKZ6</accession>
<reference evidence="11 12" key="1">
    <citation type="submission" date="2009-08" db="EMBL/GenBank/DDBJ databases">
        <title>The Genome Sequence of Spizellomyces punctatus strain DAOM BR117.</title>
        <authorList>
            <consortium name="The Broad Institute Genome Sequencing Platform"/>
            <person name="Russ C."/>
            <person name="Cuomo C."/>
            <person name="Shea T."/>
            <person name="Young S.K."/>
            <person name="Zeng Q."/>
            <person name="Koehrsen M."/>
            <person name="Haas B."/>
            <person name="Borodovsky M."/>
            <person name="Guigo R."/>
            <person name="Alvarado L."/>
            <person name="Berlin A."/>
            <person name="Bochicchio J."/>
            <person name="Borenstein D."/>
            <person name="Chapman S."/>
            <person name="Chen Z."/>
            <person name="Engels R."/>
            <person name="Freedman E."/>
            <person name="Gellesch M."/>
            <person name="Goldberg J."/>
            <person name="Griggs A."/>
            <person name="Gujja S."/>
            <person name="Heiman D."/>
            <person name="Hepburn T."/>
            <person name="Howarth C."/>
            <person name="Jen D."/>
            <person name="Larson L."/>
            <person name="Lewis B."/>
            <person name="Mehta T."/>
            <person name="Park D."/>
            <person name="Pearson M."/>
            <person name="Roberts A."/>
            <person name="Saif S."/>
            <person name="Shenoy N."/>
            <person name="Sisk P."/>
            <person name="Stolte C."/>
            <person name="Sykes S."/>
            <person name="Thomson T."/>
            <person name="Walk T."/>
            <person name="White J."/>
            <person name="Yandava C."/>
            <person name="Burger G."/>
            <person name="Gray M.W."/>
            <person name="Holland P.W.H."/>
            <person name="King N."/>
            <person name="Lang F.B.F."/>
            <person name="Roger A.J."/>
            <person name="Ruiz-Trillo I."/>
            <person name="Lander E."/>
            <person name="Nusbaum C."/>
        </authorList>
    </citation>
    <scope>NUCLEOTIDE SEQUENCE [LARGE SCALE GENOMIC DNA]</scope>
    <source>
        <strain evidence="11 12">DAOM BR117</strain>
    </source>
</reference>
<dbReference type="InterPro" id="IPR006195">
    <property type="entry name" value="aa-tRNA-synth_II"/>
</dbReference>
<dbReference type="NCBIfam" id="NF003037">
    <property type="entry name" value="PRK03932.1"/>
    <property type="match status" value="1"/>
</dbReference>
<dbReference type="Proteomes" id="UP000053201">
    <property type="component" value="Unassembled WGS sequence"/>
</dbReference>
<dbReference type="Pfam" id="PF00152">
    <property type="entry name" value="tRNA-synt_2"/>
    <property type="match status" value="1"/>
</dbReference>
<keyword evidence="3 11" id="KW-0436">Ligase</keyword>
<dbReference type="NCBIfam" id="TIGR00457">
    <property type="entry name" value="asnS"/>
    <property type="match status" value="1"/>
</dbReference>
<dbReference type="RefSeq" id="XP_016609757.1">
    <property type="nucleotide sequence ID" value="XM_016751774.1"/>
</dbReference>
<dbReference type="eggNOG" id="KOG0554">
    <property type="taxonomic scope" value="Eukaryota"/>
</dbReference>
<evidence type="ECO:0000256" key="5">
    <source>
        <dbReference type="ARBA" id="ARBA00022840"/>
    </source>
</evidence>
<dbReference type="CDD" id="cd00776">
    <property type="entry name" value="AsxRS_core"/>
    <property type="match status" value="1"/>
</dbReference>
<evidence type="ECO:0000256" key="3">
    <source>
        <dbReference type="ARBA" id="ARBA00022598"/>
    </source>
</evidence>
<evidence type="ECO:0000256" key="1">
    <source>
        <dbReference type="ARBA" id="ARBA00008226"/>
    </source>
</evidence>
<dbReference type="GO" id="GO:0004816">
    <property type="term" value="F:asparagine-tRNA ligase activity"/>
    <property type="evidence" value="ECO:0007669"/>
    <property type="project" value="UniProtKB-EC"/>
</dbReference>
<gene>
    <name evidence="11" type="ORF">SPPG_03511</name>
</gene>
<dbReference type="InterPro" id="IPR004364">
    <property type="entry name" value="Aa-tRNA-synt_II"/>
</dbReference>
<dbReference type="VEuPathDB" id="FungiDB:SPPG_03511"/>
<dbReference type="GO" id="GO:0003676">
    <property type="term" value="F:nucleic acid binding"/>
    <property type="evidence" value="ECO:0007669"/>
    <property type="project" value="InterPro"/>
</dbReference>
<feature type="non-terminal residue" evidence="11">
    <location>
        <position position="1"/>
    </location>
</feature>
<dbReference type="InterPro" id="IPR045864">
    <property type="entry name" value="aa-tRNA-synth_II/BPL/LPL"/>
</dbReference>
<dbReference type="InterPro" id="IPR004522">
    <property type="entry name" value="Asn-tRNA-ligase"/>
</dbReference>
<evidence type="ECO:0000256" key="8">
    <source>
        <dbReference type="ARBA" id="ARBA00029886"/>
    </source>
</evidence>
<dbReference type="SUPFAM" id="SSF50249">
    <property type="entry name" value="Nucleic acid-binding proteins"/>
    <property type="match status" value="1"/>
</dbReference>
<evidence type="ECO:0000256" key="4">
    <source>
        <dbReference type="ARBA" id="ARBA00022741"/>
    </source>
</evidence>
<organism evidence="11 12">
    <name type="scientific">Spizellomyces punctatus (strain DAOM BR117)</name>
    <dbReference type="NCBI Taxonomy" id="645134"/>
    <lineage>
        <taxon>Eukaryota</taxon>
        <taxon>Fungi</taxon>
        <taxon>Fungi incertae sedis</taxon>
        <taxon>Chytridiomycota</taxon>
        <taxon>Chytridiomycota incertae sedis</taxon>
        <taxon>Chytridiomycetes</taxon>
        <taxon>Spizellomycetales</taxon>
        <taxon>Spizellomycetaceae</taxon>
        <taxon>Spizellomyces</taxon>
    </lineage>
</organism>
<dbReference type="PROSITE" id="PS50862">
    <property type="entry name" value="AA_TRNA_LIGASE_II"/>
    <property type="match status" value="1"/>
</dbReference>
<dbReference type="GO" id="GO:0006421">
    <property type="term" value="P:asparaginyl-tRNA aminoacylation"/>
    <property type="evidence" value="ECO:0007669"/>
    <property type="project" value="InterPro"/>
</dbReference>
<comment type="similarity">
    <text evidence="1">Belongs to the class-II aminoacyl-tRNA synthetase family.</text>
</comment>
<evidence type="ECO:0000256" key="9">
    <source>
        <dbReference type="ARBA" id="ARBA00068798"/>
    </source>
</evidence>
<evidence type="ECO:0000313" key="11">
    <source>
        <dbReference type="EMBL" id="KND01718.1"/>
    </source>
</evidence>
<evidence type="ECO:0000256" key="6">
    <source>
        <dbReference type="ARBA" id="ARBA00022917"/>
    </source>
</evidence>
<evidence type="ECO:0000256" key="7">
    <source>
        <dbReference type="ARBA" id="ARBA00023146"/>
    </source>
</evidence>
<dbReference type="InterPro" id="IPR004365">
    <property type="entry name" value="NA-bd_OB_tRNA"/>
</dbReference>
<dbReference type="FunCoup" id="A0A0L0HKZ6">
    <property type="interactions" value="395"/>
</dbReference>
<dbReference type="PANTHER" id="PTHR22594:SF34">
    <property type="entry name" value="ASPARAGINE--TRNA LIGASE, MITOCHONDRIAL-RELATED"/>
    <property type="match status" value="1"/>
</dbReference>
<dbReference type="SUPFAM" id="SSF55681">
    <property type="entry name" value="Class II aaRS and biotin synthetases"/>
    <property type="match status" value="1"/>
</dbReference>
<sequence>MLGRRCLDQSAFCRQFRKISTSKYKFPNDTIVDILKKPVNSTASANGWVRSVRLQKNLAFVEINDGSTGRGLQAVLKPEMAKDLHTGASVCLTGQLVLSPGKEQSKELKVSDCRVYGLANPEVYPLHKARVSFDYLREHGHFRSRSKTFGAIWRIRNTAILGLQHFFQSHRFVQAHTPILTSNDCEGAGEVFRVVSNESLKAYIKERQAHDSSPFEKSLPMPSREQVAPGPSEFFNHAVYLTVSGQLHAEMLASAMSRVYTLGPTFRAEPSLSSRHLAEFWMLEAEMAFITQIGELLDFIEACIRETTAFVLEHSEEDIAFCSKWVDKELPSRLAGLTSSQPFARITYGEAVEILSKVNRAWEYPVQWGLALQSEHERYLAEEHIKGPVFVTDYPKCVKPFYMRVSAIGERSADTQETVACVDLLVPKIGELVGGSLREDNPDILEQSMRHAGLDVEEYGWYLDLRRFGSVPHGGFGLGFERYLAYITGMANIRDLILVPRWLGHCRY</sequence>
<dbReference type="GeneID" id="27687022"/>
<dbReference type="GO" id="GO:0005524">
    <property type="term" value="F:ATP binding"/>
    <property type="evidence" value="ECO:0007669"/>
    <property type="project" value="UniProtKB-KW"/>
</dbReference>
<dbReference type="EMBL" id="KQ257454">
    <property type="protein sequence ID" value="KND01718.1"/>
    <property type="molecule type" value="Genomic_DNA"/>
</dbReference>
<dbReference type="FunFam" id="3.30.930.10:FF:000016">
    <property type="entry name" value="Asparagine--tRNA ligase"/>
    <property type="match status" value="1"/>
</dbReference>
<keyword evidence="12" id="KW-1185">Reference proteome</keyword>
<keyword evidence="4" id="KW-0547">Nucleotide-binding</keyword>
<keyword evidence="6" id="KW-0648">Protein biosynthesis</keyword>
<dbReference type="PRINTS" id="PR01042">
    <property type="entry name" value="TRNASYNTHASP"/>
</dbReference>
<dbReference type="OMA" id="PEMAFYD"/>
<dbReference type="Gene3D" id="3.30.930.10">
    <property type="entry name" value="Bira Bifunctional Protein, Domain 2"/>
    <property type="match status" value="1"/>
</dbReference>
<evidence type="ECO:0000313" key="12">
    <source>
        <dbReference type="Proteomes" id="UP000053201"/>
    </source>
</evidence>
<proteinExistence type="inferred from homology"/>
<dbReference type="EC" id="6.1.1.22" evidence="2"/>
<dbReference type="CDD" id="cd04318">
    <property type="entry name" value="EcAsnRS_like_N"/>
    <property type="match status" value="1"/>
</dbReference>
<dbReference type="InterPro" id="IPR012340">
    <property type="entry name" value="NA-bd_OB-fold"/>
</dbReference>
<name>A0A0L0HKZ6_SPIPD</name>
<evidence type="ECO:0000259" key="10">
    <source>
        <dbReference type="PROSITE" id="PS50862"/>
    </source>
</evidence>
<dbReference type="PANTHER" id="PTHR22594">
    <property type="entry name" value="ASPARTYL/LYSYL-TRNA SYNTHETASE"/>
    <property type="match status" value="1"/>
</dbReference>
<dbReference type="InterPro" id="IPR002312">
    <property type="entry name" value="Asp/Asn-tRNA-synth_IIb"/>
</dbReference>
<evidence type="ECO:0000256" key="2">
    <source>
        <dbReference type="ARBA" id="ARBA00012816"/>
    </source>
</evidence>
<dbReference type="OrthoDB" id="1931232at2759"/>
<keyword evidence="5" id="KW-0067">ATP-binding</keyword>